<evidence type="ECO:0000313" key="2">
    <source>
        <dbReference type="Proteomes" id="UP001162162"/>
    </source>
</evidence>
<evidence type="ECO:0000313" key="1">
    <source>
        <dbReference type="EMBL" id="KAJ8939064.1"/>
    </source>
</evidence>
<organism evidence="1 2">
    <name type="scientific">Aromia moschata</name>
    <dbReference type="NCBI Taxonomy" id="1265417"/>
    <lineage>
        <taxon>Eukaryota</taxon>
        <taxon>Metazoa</taxon>
        <taxon>Ecdysozoa</taxon>
        <taxon>Arthropoda</taxon>
        <taxon>Hexapoda</taxon>
        <taxon>Insecta</taxon>
        <taxon>Pterygota</taxon>
        <taxon>Neoptera</taxon>
        <taxon>Endopterygota</taxon>
        <taxon>Coleoptera</taxon>
        <taxon>Polyphaga</taxon>
        <taxon>Cucujiformia</taxon>
        <taxon>Chrysomeloidea</taxon>
        <taxon>Cerambycidae</taxon>
        <taxon>Cerambycinae</taxon>
        <taxon>Callichromatini</taxon>
        <taxon>Aromia</taxon>
    </lineage>
</organism>
<dbReference type="EMBL" id="JAPWTK010000511">
    <property type="protein sequence ID" value="KAJ8939064.1"/>
    <property type="molecule type" value="Genomic_DNA"/>
</dbReference>
<proteinExistence type="predicted"/>
<dbReference type="AlphaFoldDB" id="A0AAV8XKL9"/>
<dbReference type="Proteomes" id="UP001162162">
    <property type="component" value="Unassembled WGS sequence"/>
</dbReference>
<keyword evidence="2" id="KW-1185">Reference proteome</keyword>
<comment type="caution">
    <text evidence="1">The sequence shown here is derived from an EMBL/GenBank/DDBJ whole genome shotgun (WGS) entry which is preliminary data.</text>
</comment>
<reference evidence="1" key="1">
    <citation type="journal article" date="2023" name="Insect Mol. Biol.">
        <title>Genome sequencing provides insights into the evolution of gene families encoding plant cell wall-degrading enzymes in longhorned beetles.</title>
        <authorList>
            <person name="Shin N.R."/>
            <person name="Okamura Y."/>
            <person name="Kirsch R."/>
            <person name="Pauchet Y."/>
        </authorList>
    </citation>
    <scope>NUCLEOTIDE SEQUENCE</scope>
    <source>
        <strain evidence="1">AMC_N1</strain>
    </source>
</reference>
<gene>
    <name evidence="1" type="ORF">NQ318_007695</name>
</gene>
<protein>
    <submittedName>
        <fullName evidence="1">Uncharacterized protein</fullName>
    </submittedName>
</protein>
<name>A0AAV8XKL9_9CUCU</name>
<sequence length="64" mass="7410">MFQIEKGGGLGAKENRSSKLRWIDTKSAFGSRIRSGMIINLKHKDIDHFLHDAFFFLNPEILIY</sequence>
<accession>A0AAV8XKL9</accession>